<dbReference type="Proteomes" id="UP000199315">
    <property type="component" value="Unassembled WGS sequence"/>
</dbReference>
<dbReference type="InterPro" id="IPR009057">
    <property type="entry name" value="Homeodomain-like_sf"/>
</dbReference>
<dbReference type="InterPro" id="IPR018060">
    <property type="entry name" value="HTH_AraC"/>
</dbReference>
<gene>
    <name evidence="5" type="ORF">SAMN05421730_101245</name>
</gene>
<evidence type="ECO:0000256" key="1">
    <source>
        <dbReference type="ARBA" id="ARBA00023015"/>
    </source>
</evidence>
<dbReference type="Gene3D" id="2.60.120.280">
    <property type="entry name" value="Regulatory protein AraC"/>
    <property type="match status" value="1"/>
</dbReference>
<dbReference type="Gene3D" id="1.10.10.60">
    <property type="entry name" value="Homeodomain-like"/>
    <property type="match status" value="2"/>
</dbReference>
<dbReference type="InterPro" id="IPR037923">
    <property type="entry name" value="HTH-like"/>
</dbReference>
<dbReference type="OrthoDB" id="9782911at2"/>
<keyword evidence="1" id="KW-0805">Transcription regulation</keyword>
<dbReference type="Pfam" id="PF02311">
    <property type="entry name" value="AraC_binding"/>
    <property type="match status" value="1"/>
</dbReference>
<protein>
    <submittedName>
        <fullName evidence="5">AraC-type DNA-binding protein</fullName>
    </submittedName>
</protein>
<dbReference type="PANTHER" id="PTHR43280:SF2">
    <property type="entry name" value="HTH-TYPE TRANSCRIPTIONAL REGULATOR EXSA"/>
    <property type="match status" value="1"/>
</dbReference>
<sequence>MYTNTGFLDKEEADLTDRAHPLRINSCGNYKMISRSVMSTFRPEGREDYQLLYIAAGKAWFMFGEEEKEVQAGNMVLYRPNEPQSYCYYQKDKLEVYWIHFTGYDVETCLEKCGLGSGFIFPMGISSEYQELFLKIIRELQIKRASFGELCCLYFQQLLTLMHRRIQEGHGEDSRMPKEIEGAVIYFHENFPRDIKIEEYAKSQHMSTCWFIRSFKRYMGMPPLQYITSLRINRAKELLRDTDYSVTEIGSLVGYENPLYFSRIFRGTAGMSLREWRCPAEVPPAVVPPAVVPDTINKI</sequence>
<evidence type="ECO:0000259" key="4">
    <source>
        <dbReference type="PROSITE" id="PS01124"/>
    </source>
</evidence>
<dbReference type="GO" id="GO:0043565">
    <property type="term" value="F:sequence-specific DNA binding"/>
    <property type="evidence" value="ECO:0007669"/>
    <property type="project" value="InterPro"/>
</dbReference>
<feature type="domain" description="HTH araC/xylS-type" evidence="4">
    <location>
        <begin position="181"/>
        <end position="279"/>
    </location>
</feature>
<evidence type="ECO:0000313" key="5">
    <source>
        <dbReference type="EMBL" id="SCP97623.1"/>
    </source>
</evidence>
<dbReference type="AlphaFoldDB" id="A0A1D3TU97"/>
<keyword evidence="2 5" id="KW-0238">DNA-binding</keyword>
<accession>A0A1D3TU97</accession>
<name>A0A1D3TU97_9FIRM</name>
<dbReference type="EMBL" id="FMKA01000012">
    <property type="protein sequence ID" value="SCP97623.1"/>
    <property type="molecule type" value="Genomic_DNA"/>
</dbReference>
<dbReference type="InterPro" id="IPR003313">
    <property type="entry name" value="AraC-bd"/>
</dbReference>
<dbReference type="RefSeq" id="WP_091233916.1">
    <property type="nucleotide sequence ID" value="NZ_FMKA01000012.1"/>
</dbReference>
<organism evidence="5 6">
    <name type="scientific">Anaerobium acetethylicum</name>
    <dbReference type="NCBI Taxonomy" id="1619234"/>
    <lineage>
        <taxon>Bacteria</taxon>
        <taxon>Bacillati</taxon>
        <taxon>Bacillota</taxon>
        <taxon>Clostridia</taxon>
        <taxon>Lachnospirales</taxon>
        <taxon>Lachnospiraceae</taxon>
        <taxon>Anaerobium</taxon>
    </lineage>
</organism>
<keyword evidence="3" id="KW-0804">Transcription</keyword>
<dbReference type="SMART" id="SM00342">
    <property type="entry name" value="HTH_ARAC"/>
    <property type="match status" value="1"/>
</dbReference>
<proteinExistence type="predicted"/>
<dbReference type="Pfam" id="PF12833">
    <property type="entry name" value="HTH_18"/>
    <property type="match status" value="1"/>
</dbReference>
<dbReference type="PROSITE" id="PS01124">
    <property type="entry name" value="HTH_ARAC_FAMILY_2"/>
    <property type="match status" value="1"/>
</dbReference>
<evidence type="ECO:0000256" key="2">
    <source>
        <dbReference type="ARBA" id="ARBA00023125"/>
    </source>
</evidence>
<evidence type="ECO:0000313" key="6">
    <source>
        <dbReference type="Proteomes" id="UP000199315"/>
    </source>
</evidence>
<dbReference type="SUPFAM" id="SSF46689">
    <property type="entry name" value="Homeodomain-like"/>
    <property type="match status" value="2"/>
</dbReference>
<reference evidence="5 6" key="1">
    <citation type="submission" date="2016-09" db="EMBL/GenBank/DDBJ databases">
        <authorList>
            <person name="Capua I."/>
            <person name="De Benedictis P."/>
            <person name="Joannis T."/>
            <person name="Lombin L.H."/>
            <person name="Cattoli G."/>
        </authorList>
    </citation>
    <scope>NUCLEOTIDE SEQUENCE [LARGE SCALE GENOMIC DNA]</scope>
    <source>
        <strain evidence="5 6">GluBS11</strain>
    </source>
</reference>
<dbReference type="GO" id="GO:0003700">
    <property type="term" value="F:DNA-binding transcription factor activity"/>
    <property type="evidence" value="ECO:0007669"/>
    <property type="project" value="InterPro"/>
</dbReference>
<dbReference type="STRING" id="1619234.SAMN05421730_101245"/>
<dbReference type="SUPFAM" id="SSF51215">
    <property type="entry name" value="Regulatory protein AraC"/>
    <property type="match status" value="1"/>
</dbReference>
<evidence type="ECO:0000256" key="3">
    <source>
        <dbReference type="ARBA" id="ARBA00023163"/>
    </source>
</evidence>
<dbReference type="PANTHER" id="PTHR43280">
    <property type="entry name" value="ARAC-FAMILY TRANSCRIPTIONAL REGULATOR"/>
    <property type="match status" value="1"/>
</dbReference>
<keyword evidence="6" id="KW-1185">Reference proteome</keyword>